<reference evidence="1 2" key="1">
    <citation type="submission" date="2020-03" db="EMBL/GenBank/DDBJ databases">
        <title>Draft genome sequence of environmentally isolated violet-colored cultures.</title>
        <authorList>
            <person name="Wilson H.S."/>
        </authorList>
    </citation>
    <scope>NUCLEOTIDE SEQUENCE [LARGE SCALE GENOMIC DNA]</scope>
    <source>
        <strain evidence="1 2">HSC-16F04</strain>
    </source>
</reference>
<protein>
    <submittedName>
        <fullName evidence="1">Uncharacterized protein</fullName>
    </submittedName>
</protein>
<comment type="caution">
    <text evidence="1">The sequence shown here is derived from an EMBL/GenBank/DDBJ whole genome shotgun (WGS) entry which is preliminary data.</text>
</comment>
<keyword evidence="2" id="KW-1185">Reference proteome</keyword>
<name>A0ABX0KQ58_9NEIS</name>
<gene>
    <name evidence="1" type="ORF">HA050_11310</name>
</gene>
<dbReference type="RefSeq" id="WP_166825946.1">
    <property type="nucleotide sequence ID" value="NZ_JAAOLX010000005.1"/>
</dbReference>
<evidence type="ECO:0000313" key="2">
    <source>
        <dbReference type="Proteomes" id="UP000712570"/>
    </source>
</evidence>
<sequence>MRNLDEIVRQANLTLSLYEETKSDKKIRSEIEKLKRESDAYLHILQELSRIEKTIEIRHLKQIAESGTLKKRPKNFFISMLRANLLGE</sequence>
<dbReference type="Proteomes" id="UP000712570">
    <property type="component" value="Unassembled WGS sequence"/>
</dbReference>
<proteinExistence type="predicted"/>
<dbReference type="EMBL" id="JAAOLX010000005">
    <property type="protein sequence ID" value="NHQ86705.1"/>
    <property type="molecule type" value="Genomic_DNA"/>
</dbReference>
<evidence type="ECO:0000313" key="1">
    <source>
        <dbReference type="EMBL" id="NHQ86705.1"/>
    </source>
</evidence>
<organism evidence="1 2">
    <name type="scientific">Iodobacter violaceini</name>
    <dbReference type="NCBI Taxonomy" id="3044271"/>
    <lineage>
        <taxon>Bacteria</taxon>
        <taxon>Pseudomonadati</taxon>
        <taxon>Pseudomonadota</taxon>
        <taxon>Betaproteobacteria</taxon>
        <taxon>Neisseriales</taxon>
        <taxon>Chitinibacteraceae</taxon>
        <taxon>Iodobacter</taxon>
    </lineage>
</organism>
<accession>A0ABX0KQ58</accession>